<feature type="domain" description="EGF-like" evidence="7">
    <location>
        <begin position="148"/>
        <end position="184"/>
    </location>
</feature>
<evidence type="ECO:0000256" key="1">
    <source>
        <dbReference type="ARBA" id="ARBA00022536"/>
    </source>
</evidence>
<evidence type="ECO:0000313" key="9">
    <source>
        <dbReference type="Proteomes" id="UP000663879"/>
    </source>
</evidence>
<reference evidence="8" key="1">
    <citation type="submission" date="2021-02" db="EMBL/GenBank/DDBJ databases">
        <authorList>
            <person name="Nowell W R."/>
        </authorList>
    </citation>
    <scope>NUCLEOTIDE SEQUENCE</scope>
    <source>
        <strain evidence="8">Ploen Becks lab</strain>
    </source>
</reference>
<dbReference type="SUPFAM" id="SSF56436">
    <property type="entry name" value="C-type lectin-like"/>
    <property type="match status" value="1"/>
</dbReference>
<organism evidence="8 9">
    <name type="scientific">Brachionus calyciflorus</name>
    <dbReference type="NCBI Taxonomy" id="104777"/>
    <lineage>
        <taxon>Eukaryota</taxon>
        <taxon>Metazoa</taxon>
        <taxon>Spiralia</taxon>
        <taxon>Gnathifera</taxon>
        <taxon>Rotifera</taxon>
        <taxon>Eurotatoria</taxon>
        <taxon>Monogononta</taxon>
        <taxon>Pseudotrocha</taxon>
        <taxon>Ploima</taxon>
        <taxon>Brachionidae</taxon>
        <taxon>Brachionus</taxon>
    </lineage>
</organism>
<dbReference type="InterPro" id="IPR000742">
    <property type="entry name" value="EGF"/>
</dbReference>
<keyword evidence="4 5" id="KW-1015">Disulfide bond</keyword>
<gene>
    <name evidence="8" type="ORF">OXX778_LOCUS3771</name>
</gene>
<dbReference type="Pfam" id="PF00008">
    <property type="entry name" value="EGF"/>
    <property type="match status" value="1"/>
</dbReference>
<dbReference type="Proteomes" id="UP000663879">
    <property type="component" value="Unassembled WGS sequence"/>
</dbReference>
<accession>A0A813PC04</accession>
<dbReference type="PROSITE" id="PS01186">
    <property type="entry name" value="EGF_2"/>
    <property type="match status" value="1"/>
</dbReference>
<keyword evidence="1 5" id="KW-0245">EGF-like domain</keyword>
<dbReference type="Gene3D" id="2.10.25.10">
    <property type="entry name" value="Laminin"/>
    <property type="match status" value="1"/>
</dbReference>
<dbReference type="CDD" id="cd00054">
    <property type="entry name" value="EGF_CA"/>
    <property type="match status" value="1"/>
</dbReference>
<keyword evidence="3" id="KW-0677">Repeat</keyword>
<evidence type="ECO:0000259" key="7">
    <source>
        <dbReference type="PROSITE" id="PS50026"/>
    </source>
</evidence>
<dbReference type="CDD" id="cd00037">
    <property type="entry name" value="CLECT"/>
    <property type="match status" value="1"/>
</dbReference>
<evidence type="ECO:0000313" key="8">
    <source>
        <dbReference type="EMBL" id="CAF0748201.1"/>
    </source>
</evidence>
<dbReference type="FunFam" id="2.10.25.10:FF:000066">
    <property type="entry name" value="FAT atypical cadherin 4"/>
    <property type="match status" value="1"/>
</dbReference>
<evidence type="ECO:0000256" key="4">
    <source>
        <dbReference type="ARBA" id="ARBA00023157"/>
    </source>
</evidence>
<dbReference type="Gene3D" id="3.10.100.10">
    <property type="entry name" value="Mannose-Binding Protein A, subunit A"/>
    <property type="match status" value="1"/>
</dbReference>
<dbReference type="OrthoDB" id="10032136at2759"/>
<proteinExistence type="predicted"/>
<protein>
    <recommendedName>
        <fullName evidence="7">EGF-like domain-containing protein</fullName>
    </recommendedName>
</protein>
<dbReference type="SUPFAM" id="SSF57196">
    <property type="entry name" value="EGF/Laminin"/>
    <property type="match status" value="1"/>
</dbReference>
<dbReference type="InterPro" id="IPR016186">
    <property type="entry name" value="C-type_lectin-like/link_sf"/>
</dbReference>
<evidence type="ECO:0000256" key="6">
    <source>
        <dbReference type="SAM" id="SignalP"/>
    </source>
</evidence>
<comment type="caution">
    <text evidence="5">Lacks conserved residue(s) required for the propagation of feature annotation.</text>
</comment>
<dbReference type="InterPro" id="IPR000152">
    <property type="entry name" value="EGF-type_Asp/Asn_hydroxyl_site"/>
</dbReference>
<dbReference type="GO" id="GO:0005509">
    <property type="term" value="F:calcium ion binding"/>
    <property type="evidence" value="ECO:0007669"/>
    <property type="project" value="InterPro"/>
</dbReference>
<evidence type="ECO:0000256" key="2">
    <source>
        <dbReference type="ARBA" id="ARBA00022729"/>
    </source>
</evidence>
<comment type="caution">
    <text evidence="8">The sequence shown here is derived from an EMBL/GenBank/DDBJ whole genome shotgun (WGS) entry which is preliminary data.</text>
</comment>
<dbReference type="PROSITE" id="PS00022">
    <property type="entry name" value="EGF_1"/>
    <property type="match status" value="1"/>
</dbReference>
<dbReference type="PROSITE" id="PS00010">
    <property type="entry name" value="ASX_HYDROXYL"/>
    <property type="match status" value="1"/>
</dbReference>
<feature type="chain" id="PRO_5032656859" description="EGF-like domain-containing protein" evidence="6">
    <location>
        <begin position="23"/>
        <end position="340"/>
    </location>
</feature>
<feature type="signal peptide" evidence="6">
    <location>
        <begin position="1"/>
        <end position="22"/>
    </location>
</feature>
<dbReference type="InterPro" id="IPR001881">
    <property type="entry name" value="EGF-like_Ca-bd_dom"/>
</dbReference>
<sequence>MSFKISIIVLILFGYALNALDGNLLNKIVFSEKLNSFVQTIDIIEDEYAYEAYCDPYDYDCDDTEFISQEIEGRFRARRLINSNENFGLAFRSSVRKMKHISCLIECLNNEDCAFAIFKNQTCGLYNENAKKTLIPYEENILYEKFYQTNPCEKNPCKNLAICVNKGNAYDCLCTIGFFGKDCSLLISEYSCGTNQFYSFKQNKCVACPLDYLSDNMYPFKCFYIYNKYTDYLGSVAECKKHNLTQMRLKSANERQLILTRFGSDNWVDSQITEIGANYFWGDGTKVYGFANNKPDNDNSISQLLKNSLLLTGGSLIDVSESTVATGACDYYDSDEHLYY</sequence>
<feature type="disulfide bond" evidence="5">
    <location>
        <begin position="174"/>
        <end position="183"/>
    </location>
</feature>
<keyword evidence="2 6" id="KW-0732">Signal</keyword>
<dbReference type="EMBL" id="CAJNOC010000345">
    <property type="protein sequence ID" value="CAF0748201.1"/>
    <property type="molecule type" value="Genomic_DNA"/>
</dbReference>
<dbReference type="PROSITE" id="PS50026">
    <property type="entry name" value="EGF_3"/>
    <property type="match status" value="1"/>
</dbReference>
<keyword evidence="9" id="KW-1185">Reference proteome</keyword>
<dbReference type="InterPro" id="IPR016187">
    <property type="entry name" value="CTDL_fold"/>
</dbReference>
<dbReference type="SMART" id="SM00181">
    <property type="entry name" value="EGF"/>
    <property type="match status" value="1"/>
</dbReference>
<name>A0A813PC04_9BILA</name>
<evidence type="ECO:0000256" key="3">
    <source>
        <dbReference type="ARBA" id="ARBA00022737"/>
    </source>
</evidence>
<dbReference type="SMART" id="SM00179">
    <property type="entry name" value="EGF_CA"/>
    <property type="match status" value="1"/>
</dbReference>
<evidence type="ECO:0000256" key="5">
    <source>
        <dbReference type="PROSITE-ProRule" id="PRU00076"/>
    </source>
</evidence>
<dbReference type="AlphaFoldDB" id="A0A813PC04"/>